<feature type="compositionally biased region" description="Polar residues" evidence="1">
    <location>
        <begin position="52"/>
        <end position="63"/>
    </location>
</feature>
<dbReference type="Proteomes" id="UP000030651">
    <property type="component" value="Unassembled WGS sequence"/>
</dbReference>
<dbReference type="KEGG" id="pfy:PFICI_05691"/>
<gene>
    <name evidence="2" type="ORF">PFICI_05691</name>
</gene>
<evidence type="ECO:0000313" key="2">
    <source>
        <dbReference type="EMBL" id="ETS83815.1"/>
    </source>
</evidence>
<dbReference type="GeneID" id="19270704"/>
<organism evidence="2 3">
    <name type="scientific">Pestalotiopsis fici (strain W106-1 / CGMCC3.15140)</name>
    <dbReference type="NCBI Taxonomy" id="1229662"/>
    <lineage>
        <taxon>Eukaryota</taxon>
        <taxon>Fungi</taxon>
        <taxon>Dikarya</taxon>
        <taxon>Ascomycota</taxon>
        <taxon>Pezizomycotina</taxon>
        <taxon>Sordariomycetes</taxon>
        <taxon>Xylariomycetidae</taxon>
        <taxon>Amphisphaeriales</taxon>
        <taxon>Sporocadaceae</taxon>
        <taxon>Pestalotiopsis</taxon>
    </lineage>
</organism>
<evidence type="ECO:0000256" key="1">
    <source>
        <dbReference type="SAM" id="MobiDB-lite"/>
    </source>
</evidence>
<feature type="region of interest" description="Disordered" evidence="1">
    <location>
        <begin position="1"/>
        <end position="71"/>
    </location>
</feature>
<dbReference type="OrthoDB" id="4771469at2759"/>
<dbReference type="HOGENOM" id="CLU_1245763_0_0_1"/>
<dbReference type="EMBL" id="KI912111">
    <property type="protein sequence ID" value="ETS83815.1"/>
    <property type="molecule type" value="Genomic_DNA"/>
</dbReference>
<dbReference type="RefSeq" id="XP_007832463.1">
    <property type="nucleotide sequence ID" value="XM_007834272.1"/>
</dbReference>
<keyword evidence="3" id="KW-1185">Reference proteome</keyword>
<dbReference type="AlphaFoldDB" id="W3XCN0"/>
<sequence length="222" mass="24730">MYRPPKLTGKSSRSFNDPRLKRLLLVDSTQQSPIQPDHHQASSKSIRYPSPKASSNINNSAEPHQNKRPTSRSLYAHALMDRIWNGYRRQANKGSVTLFRLLRPNILAVARKMYGEDGVADVVYGRHKDTAYVLIQLAREPEGAEGHASDEFMALNANFYEVLKDGQAGEADVIAAMSPWVVAKEGLAGASLVDLYEVQVHHPISGRLLVGPIEKQKRFMGL</sequence>
<accession>W3XCN0</accession>
<protein>
    <submittedName>
        <fullName evidence="2">Uncharacterized protein</fullName>
    </submittedName>
</protein>
<name>W3XCN0_PESFW</name>
<evidence type="ECO:0000313" key="3">
    <source>
        <dbReference type="Proteomes" id="UP000030651"/>
    </source>
</evidence>
<dbReference type="InParanoid" id="W3XCN0"/>
<proteinExistence type="predicted"/>
<reference evidence="3" key="1">
    <citation type="journal article" date="2015" name="BMC Genomics">
        <title>Genomic and transcriptomic analysis of the endophytic fungus Pestalotiopsis fici reveals its lifestyle and high potential for synthesis of natural products.</title>
        <authorList>
            <person name="Wang X."/>
            <person name="Zhang X."/>
            <person name="Liu L."/>
            <person name="Xiang M."/>
            <person name="Wang W."/>
            <person name="Sun X."/>
            <person name="Che Y."/>
            <person name="Guo L."/>
            <person name="Liu G."/>
            <person name="Guo L."/>
            <person name="Wang C."/>
            <person name="Yin W.B."/>
            <person name="Stadler M."/>
            <person name="Zhang X."/>
            <person name="Liu X."/>
        </authorList>
    </citation>
    <scope>NUCLEOTIDE SEQUENCE [LARGE SCALE GENOMIC DNA]</scope>
    <source>
        <strain evidence="3">W106-1 / CGMCC3.15140</strain>
    </source>
</reference>